<comment type="caution">
    <text evidence="1">The sequence shown here is derived from an EMBL/GenBank/DDBJ whole genome shotgun (WGS) entry which is preliminary data.</text>
</comment>
<evidence type="ECO:0000313" key="2">
    <source>
        <dbReference type="Proteomes" id="UP000320781"/>
    </source>
</evidence>
<evidence type="ECO:0008006" key="3">
    <source>
        <dbReference type="Google" id="ProtNLM"/>
    </source>
</evidence>
<accession>A0A523QHX6</accession>
<gene>
    <name evidence="1" type="ORF">E3J95_05150</name>
</gene>
<reference evidence="1 2" key="1">
    <citation type="submission" date="2019-03" db="EMBL/GenBank/DDBJ databases">
        <title>Metabolic potential of uncultured bacteria and archaea associated with petroleum seepage in deep-sea sediments.</title>
        <authorList>
            <person name="Dong X."/>
            <person name="Hubert C."/>
        </authorList>
    </citation>
    <scope>NUCLEOTIDE SEQUENCE [LARGE SCALE GENOMIC DNA]</scope>
    <source>
        <strain evidence="1">E44_bin92</strain>
    </source>
</reference>
<name>A0A523QHX6_UNCAE</name>
<protein>
    <recommendedName>
        <fullName evidence="3">Nucleotide modification associated domain-containing protein</fullName>
    </recommendedName>
</protein>
<sequence length="202" mass="23287">MIDRNKMVFFNIAWMKEYKGDWTIDVPRNGGSFIKENGWGGEVYNFKPHNGMMYGYVEPGAVVRNGPQRHIDISRLVDRPSLIRDSPYLRGVLVVWVATPKNGRQPLVVGWYKDAILYRNAQIPPEESKRELPNHNNPGEYFASARQQDCVLVPPEDRTLQIPRKGEGFGRSNLWYARTGIGGITRDKVLRFIQSWENSHRS</sequence>
<dbReference type="AlphaFoldDB" id="A0A523QHX6"/>
<dbReference type="EMBL" id="SOKU01000252">
    <property type="protein sequence ID" value="TES85134.1"/>
    <property type="molecule type" value="Genomic_DNA"/>
</dbReference>
<organism evidence="1 2">
    <name type="scientific">Aerophobetes bacterium</name>
    <dbReference type="NCBI Taxonomy" id="2030807"/>
    <lineage>
        <taxon>Bacteria</taxon>
        <taxon>Candidatus Aerophobota</taxon>
    </lineage>
</organism>
<proteinExistence type="predicted"/>
<evidence type="ECO:0000313" key="1">
    <source>
        <dbReference type="EMBL" id="TES85134.1"/>
    </source>
</evidence>
<dbReference type="Proteomes" id="UP000320781">
    <property type="component" value="Unassembled WGS sequence"/>
</dbReference>